<dbReference type="GO" id="GO:0005737">
    <property type="term" value="C:cytoplasm"/>
    <property type="evidence" value="ECO:0007669"/>
    <property type="project" value="UniProtKB-ARBA"/>
</dbReference>
<sequence length="1037" mass="118783">MPRSGVPAPGPKADGRKPSRARWAGHEPPEIPKLRATSRMLDHIRPVSSSLEHRFVPEEVFRSLTCASGSLYSPKNLQSPQTTKTPVGFRGCLLPPDRLWHYPNRRSKFRHLTDHPVSLTGAGRDVSYLCDVTPGQEAKKAMPDRSSFSEGHRERRGNRVTLADTLVPKEFHIVKNRGVLPLKYFDGKYTTLLEDREKKLRLFPSLKPSGRLEVIQLMEVMDSMLEKAGVDKLIRVTGPSQLHNALELMKAEQNIYNIVFHELIRQVSVDCMERGQLLSKLRQRYVGLMERVPEQMKTLYKNMMAQRVVNRHITEELLYFKESVGQLASELREVEEHDRKMTKEAEKAQEELAAATREAKVNVNLLEEYRELYELQRGRLEEQVLLVAQERDVWSSATYDLALKIIDRNRLTLVRKLHVSGNTLINVLKHFIVLLAAKDTGDLADLQEETEQFKERLGHIGAEIERSEVSSQGKLQTACSSLNKWLQYFHCGDFSSPVNEKLLDEILQDIKNLINILKADLQQYGGEAHLRKTERLRSVASLQEHWTELGQTVLNRHRDFAGALPPQHAALEEINQRACELYQQYNIRISGNHARFLTPLLKSMEDWLFKVQKLKRGSSMHEAELRAFYHKIPVWLAQATAVMSCIGSSTLDEAESDKKPHFPVVPREFFKMIQQWVLSTNNEVEKNITHLNEKVSELHQNLTLWLVNLLRHMTADHLSWECPQWQESDTETDEELRLLEARKLQHGAEELVAEMGRLSGSIVSSCCDIVNAIVRKKRSEMDLEADFELEELNKIKTEYCNWIQVCSLLLSEIKGTPVSFLDLENLRNLFGSEELQLKFELKDTVVSSTQEEPEAEDANSDRKPITQEETLEVKEEIAITEQQPAAGMDYLTEDKEATADMIRYVGHDSNVHLKSLKSDIISVTGREMTATKPSTPFSQKEFEALAMLEHLQVQLLETEIRAQNAEERSEGLEEKLEEALQRMKELESELEKEVKVIPEATHKEGQEKYFRESVSEVEACSSRPKASTSDQSKGSRK</sequence>
<feature type="coiled-coil region" evidence="2">
    <location>
        <begin position="331"/>
        <end position="383"/>
    </location>
</feature>
<dbReference type="AlphaFoldDB" id="A0A7L1KM03"/>
<proteinExistence type="predicted"/>
<protein>
    <submittedName>
        <fullName evidence="4">AXDN1 protein</fullName>
    </submittedName>
</protein>
<evidence type="ECO:0000256" key="3">
    <source>
        <dbReference type="SAM" id="MobiDB-lite"/>
    </source>
</evidence>
<organism evidence="4 5">
    <name type="scientific">Rynchops niger</name>
    <name type="common">Black skimmer</name>
    <dbReference type="NCBI Taxonomy" id="227184"/>
    <lineage>
        <taxon>Eukaryota</taxon>
        <taxon>Metazoa</taxon>
        <taxon>Chordata</taxon>
        <taxon>Craniata</taxon>
        <taxon>Vertebrata</taxon>
        <taxon>Euteleostomi</taxon>
        <taxon>Archelosauria</taxon>
        <taxon>Archosauria</taxon>
        <taxon>Dinosauria</taxon>
        <taxon>Saurischia</taxon>
        <taxon>Theropoda</taxon>
        <taxon>Coelurosauria</taxon>
        <taxon>Aves</taxon>
        <taxon>Neognathae</taxon>
        <taxon>Neoaves</taxon>
        <taxon>Charadriiformes</taxon>
        <taxon>Laridae</taxon>
        <taxon>Rynchops</taxon>
    </lineage>
</organism>
<keyword evidence="5" id="KW-1185">Reference proteome</keyword>
<feature type="region of interest" description="Disordered" evidence="3">
    <location>
        <begin position="1"/>
        <end position="29"/>
    </location>
</feature>
<feature type="compositionally biased region" description="Basic and acidic residues" evidence="3">
    <location>
        <begin position="998"/>
        <end position="1014"/>
    </location>
</feature>
<keyword evidence="1 2" id="KW-0175">Coiled coil</keyword>
<evidence type="ECO:0000313" key="5">
    <source>
        <dbReference type="Proteomes" id="UP000525416"/>
    </source>
</evidence>
<dbReference type="Pfam" id="PF10211">
    <property type="entry name" value="Ax_dynein_light"/>
    <property type="match status" value="1"/>
</dbReference>
<feature type="region of interest" description="Disordered" evidence="3">
    <location>
        <begin position="998"/>
        <end position="1037"/>
    </location>
</feature>
<dbReference type="InterPro" id="IPR052845">
    <property type="entry name" value="Axonemal_dynein_LC_domain"/>
</dbReference>
<evidence type="ECO:0000313" key="4">
    <source>
        <dbReference type="EMBL" id="NXN62319.1"/>
    </source>
</evidence>
<feature type="non-terminal residue" evidence="4">
    <location>
        <position position="1"/>
    </location>
</feature>
<reference evidence="4 5" key="1">
    <citation type="submission" date="2019-09" db="EMBL/GenBank/DDBJ databases">
        <title>Bird 10,000 Genomes (B10K) Project - Family phase.</title>
        <authorList>
            <person name="Zhang G."/>
        </authorList>
    </citation>
    <scope>NUCLEOTIDE SEQUENCE [LARGE SCALE GENOMIC DNA]</scope>
    <source>
        <strain evidence="4">B10K-DU-002-16</strain>
        <tissue evidence="4">Muscle</tissue>
    </source>
</reference>
<dbReference type="PANTHER" id="PTHR23052:SF1">
    <property type="entry name" value="AXONEMAL DYNEIN LIGHT CHAIN DOMAIN-CONTAINING PROTEIN 1"/>
    <property type="match status" value="1"/>
</dbReference>
<dbReference type="Proteomes" id="UP000525416">
    <property type="component" value="Unassembled WGS sequence"/>
</dbReference>
<feature type="region of interest" description="Disordered" evidence="3">
    <location>
        <begin position="846"/>
        <end position="866"/>
    </location>
</feature>
<dbReference type="InterPro" id="IPR019347">
    <property type="entry name" value="Axonemal_dynein_light_chain"/>
</dbReference>
<accession>A0A7L1KM03</accession>
<gene>
    <name evidence="4" type="primary">Axdnd1</name>
    <name evidence="4" type="ORF">RYNNIG_R12525</name>
</gene>
<name>A0A7L1KM03_RYNNI</name>
<comment type="caution">
    <text evidence="4">The sequence shown here is derived from an EMBL/GenBank/DDBJ whole genome shotgun (WGS) entry which is preliminary data.</text>
</comment>
<feature type="compositionally biased region" description="Polar residues" evidence="3">
    <location>
        <begin position="1024"/>
        <end position="1037"/>
    </location>
</feature>
<evidence type="ECO:0000256" key="2">
    <source>
        <dbReference type="SAM" id="Coils"/>
    </source>
</evidence>
<dbReference type="PANTHER" id="PTHR23052">
    <property type="entry name" value="AXONEMAL DYNEIN LIGHT CHAIN DOMAIN-CONTAINING PROTEIN 1"/>
    <property type="match status" value="1"/>
</dbReference>
<evidence type="ECO:0000256" key="1">
    <source>
        <dbReference type="ARBA" id="ARBA00023054"/>
    </source>
</evidence>
<dbReference type="OrthoDB" id="1927454at2759"/>
<feature type="non-terminal residue" evidence="4">
    <location>
        <position position="1037"/>
    </location>
</feature>
<dbReference type="EMBL" id="VXBH01009929">
    <property type="protein sequence ID" value="NXN62319.1"/>
    <property type="molecule type" value="Genomic_DNA"/>
</dbReference>